<dbReference type="PRINTS" id="PR00598">
    <property type="entry name" value="HTHMARR"/>
</dbReference>
<gene>
    <name evidence="2" type="ORF">H9862_08010</name>
</gene>
<proteinExistence type="predicted"/>
<dbReference type="Pfam" id="PF12802">
    <property type="entry name" value="MarR_2"/>
    <property type="match status" value="1"/>
</dbReference>
<dbReference type="InterPro" id="IPR036388">
    <property type="entry name" value="WH-like_DNA-bd_sf"/>
</dbReference>
<dbReference type="InterPro" id="IPR036390">
    <property type="entry name" value="WH_DNA-bd_sf"/>
</dbReference>
<dbReference type="Proteomes" id="UP000823964">
    <property type="component" value="Unassembled WGS sequence"/>
</dbReference>
<reference evidence="2" key="1">
    <citation type="journal article" date="2021" name="PeerJ">
        <title>Extensive microbial diversity within the chicken gut microbiome revealed by metagenomics and culture.</title>
        <authorList>
            <person name="Gilroy R."/>
            <person name="Ravi A."/>
            <person name="Getino M."/>
            <person name="Pursley I."/>
            <person name="Horton D.L."/>
            <person name="Alikhan N.F."/>
            <person name="Baker D."/>
            <person name="Gharbi K."/>
            <person name="Hall N."/>
            <person name="Watson M."/>
            <person name="Adriaenssens E.M."/>
            <person name="Foster-Nyarko E."/>
            <person name="Jarju S."/>
            <person name="Secka A."/>
            <person name="Antonio M."/>
            <person name="Oren A."/>
            <person name="Chaudhuri R.R."/>
            <person name="La Ragione R."/>
            <person name="Hildebrand F."/>
            <person name="Pallen M.J."/>
        </authorList>
    </citation>
    <scope>NUCLEOTIDE SEQUENCE</scope>
    <source>
        <strain evidence="2">14975</strain>
    </source>
</reference>
<comment type="caution">
    <text evidence="2">The sequence shown here is derived from an EMBL/GenBank/DDBJ whole genome shotgun (WGS) entry which is preliminary data.</text>
</comment>
<name>A0A9D2AHM3_9BACT</name>
<dbReference type="PROSITE" id="PS50995">
    <property type="entry name" value="HTH_MARR_2"/>
    <property type="match status" value="1"/>
</dbReference>
<dbReference type="AlphaFoldDB" id="A0A9D2AHM3"/>
<feature type="domain" description="HTH marR-type" evidence="1">
    <location>
        <begin position="1"/>
        <end position="138"/>
    </location>
</feature>
<dbReference type="InterPro" id="IPR000835">
    <property type="entry name" value="HTH_MarR-typ"/>
</dbReference>
<organism evidence="2 3">
    <name type="scientific">Candidatus Akkermansia intestinigallinarum</name>
    <dbReference type="NCBI Taxonomy" id="2838431"/>
    <lineage>
        <taxon>Bacteria</taxon>
        <taxon>Pseudomonadati</taxon>
        <taxon>Verrucomicrobiota</taxon>
        <taxon>Verrucomicrobiia</taxon>
        <taxon>Verrucomicrobiales</taxon>
        <taxon>Akkermansiaceae</taxon>
        <taxon>Akkermansia</taxon>
    </lineage>
</organism>
<dbReference type="Gene3D" id="1.10.10.10">
    <property type="entry name" value="Winged helix-like DNA-binding domain superfamily/Winged helix DNA-binding domain"/>
    <property type="match status" value="1"/>
</dbReference>
<evidence type="ECO:0000313" key="2">
    <source>
        <dbReference type="EMBL" id="HIX20525.1"/>
    </source>
</evidence>
<evidence type="ECO:0000259" key="1">
    <source>
        <dbReference type="PROSITE" id="PS50995"/>
    </source>
</evidence>
<dbReference type="SMART" id="SM00347">
    <property type="entry name" value="HTH_MARR"/>
    <property type="match status" value="1"/>
</dbReference>
<protein>
    <recommendedName>
        <fullName evidence="1">HTH marR-type domain-containing protein</fullName>
    </recommendedName>
</protein>
<dbReference type="EMBL" id="DXFQ01000150">
    <property type="protein sequence ID" value="HIX20525.1"/>
    <property type="molecule type" value="Genomic_DNA"/>
</dbReference>
<reference evidence="2" key="2">
    <citation type="submission" date="2021-04" db="EMBL/GenBank/DDBJ databases">
        <authorList>
            <person name="Gilroy R."/>
        </authorList>
    </citation>
    <scope>NUCLEOTIDE SEQUENCE</scope>
    <source>
        <strain evidence="2">14975</strain>
    </source>
</reference>
<dbReference type="GO" id="GO:0003700">
    <property type="term" value="F:DNA-binding transcription factor activity"/>
    <property type="evidence" value="ECO:0007669"/>
    <property type="project" value="InterPro"/>
</dbReference>
<sequence length="157" mass="17560">MAMSIREAWLALDEDFHHRNHLCSEFAARCGVSDTAFLVLYTLRAYGEGQMQHRIAPLWHVAPQSVNSAVKHLLKLGYLRLEAASGGGRGKALFLTPEGLEFCRGRVDAFLRAEAEILEQLSAEELELYVALSRRLTQAMEAALRPCREEAKDEFAG</sequence>
<dbReference type="SUPFAM" id="SSF46785">
    <property type="entry name" value="Winged helix' DNA-binding domain"/>
    <property type="match status" value="1"/>
</dbReference>
<accession>A0A9D2AHM3</accession>
<evidence type="ECO:0000313" key="3">
    <source>
        <dbReference type="Proteomes" id="UP000823964"/>
    </source>
</evidence>